<dbReference type="AlphaFoldDB" id="A0A7M2Y9M5"/>
<dbReference type="RefSeq" id="WP_193813585.1">
    <property type="nucleotide sequence ID" value="NZ_CP040442.1"/>
</dbReference>
<name>A0A7M2Y9M5_9FLAO</name>
<evidence type="ECO:0000313" key="2">
    <source>
        <dbReference type="Proteomes" id="UP000594195"/>
    </source>
</evidence>
<reference evidence="1 2" key="1">
    <citation type="submission" date="2019-05" db="EMBL/GenBank/DDBJ databases">
        <title>Chryseobacterium sp. isolated from King George Island, maritime Antarctica.</title>
        <authorList>
            <person name="Peng X."/>
        </authorList>
    </citation>
    <scope>NUCLEOTIDE SEQUENCE [LARGE SCALE GENOMIC DNA]</scope>
    <source>
        <strain evidence="1 2">7-3A</strain>
    </source>
</reference>
<dbReference type="KEGG" id="kfa:Q73A0000_08240"/>
<dbReference type="EMBL" id="CP040442">
    <property type="protein sequence ID" value="QOW10355.1"/>
    <property type="molecule type" value="Genomic_DNA"/>
</dbReference>
<proteinExistence type="predicted"/>
<keyword evidence="2" id="KW-1185">Reference proteome</keyword>
<protein>
    <submittedName>
        <fullName evidence="1">Uncharacterized protein</fullName>
    </submittedName>
</protein>
<evidence type="ECO:0000313" key="1">
    <source>
        <dbReference type="EMBL" id="QOW10355.1"/>
    </source>
</evidence>
<sequence>MDLLSNIVWSFNDTEYDSKEDFNKDISQYQLKIKKEEASWNPDEIVIENNAVDIVFMAWVDENGLAENETLLEDEEFFDDESNSEFGLFQADIQARLHAENGKNFSALELMYKLDQQMKPKELGDDLFFEGLGSLESENNIPKFYLFCGS</sequence>
<accession>A0A7M2Y9M5</accession>
<gene>
    <name evidence="1" type="ORF">Q73A0000_08240</name>
</gene>
<organism evidence="1 2">
    <name type="scientific">Kaistella flava</name>
    <name type="common">ex Peng et al. 2021</name>
    <dbReference type="NCBI Taxonomy" id="2038776"/>
    <lineage>
        <taxon>Bacteria</taxon>
        <taxon>Pseudomonadati</taxon>
        <taxon>Bacteroidota</taxon>
        <taxon>Flavobacteriia</taxon>
        <taxon>Flavobacteriales</taxon>
        <taxon>Weeksellaceae</taxon>
        <taxon>Chryseobacterium group</taxon>
        <taxon>Kaistella</taxon>
    </lineage>
</organism>
<dbReference type="Proteomes" id="UP000594195">
    <property type="component" value="Chromosome"/>
</dbReference>